<dbReference type="InterPro" id="IPR010482">
    <property type="entry name" value="TECPR1-like_DysF"/>
</dbReference>
<dbReference type="InterPro" id="IPR052646">
    <property type="entry name" value="Peroxisomal_PEX28-32"/>
</dbReference>
<dbReference type="GO" id="GO:0007031">
    <property type="term" value="P:peroxisome organization"/>
    <property type="evidence" value="ECO:0007669"/>
    <property type="project" value="TreeGrafter"/>
</dbReference>
<dbReference type="PANTHER" id="PTHR31679">
    <property type="entry name" value="PEROXISOMAL MEMBRANE PROTEIN PEX30-RELATED"/>
    <property type="match status" value="1"/>
</dbReference>
<keyword evidence="9" id="KW-1185">Reference proteome</keyword>
<dbReference type="Pfam" id="PF06398">
    <property type="entry name" value="Pex24p"/>
    <property type="match status" value="1"/>
</dbReference>
<proteinExistence type="predicted"/>
<sequence length="481" mass="53683">MVWASTELVLELVPFSMTSSSSSSTATTNLSEFISSVPFTLTVALVQLGPLFALAKDAVEIITWSRAAWYDSWLALAAWWAICLSAYSILRYYLPVAVVLALFASSVGARSSPAPPLVTEGSLQTTIADLTIIQSLLPAHYLSRPPLATLIRVSLFLYVPYILLTSYVPLRIIIALFGTLLLTWHSPWVAVLRNSLSKSAWIRWSAYYIWAKSSGQPLPSRQISYQTSATTNAVEPGASLRFLFTLYENQRWWMGLDFSPALLPSERPSWCSASLQPISPPNVFVLPEPKSVYIRDNNGRRVKRTATWKWEESEWKVLVRKEDGATTRVEKPVPSIKEENPSLLMKAAGKMKEANSQNFSNMEADHKPSQKDDDTTEDENVATDADGWIYCDNKWEGRSNKGGMGKYTRYRRWTRIAVVNEAVEIVEDGETGVEGSWGRTSVSMVNASPITTSPTRQAENIPEGESPLRQRLSALIKAKEM</sequence>
<evidence type="ECO:0000256" key="4">
    <source>
        <dbReference type="ARBA" id="ARBA00023136"/>
    </source>
</evidence>
<evidence type="ECO:0000259" key="7">
    <source>
        <dbReference type="SMART" id="SM00693"/>
    </source>
</evidence>
<feature type="transmembrane region" description="Helical" evidence="6">
    <location>
        <begin position="147"/>
        <end position="164"/>
    </location>
</feature>
<keyword evidence="3 6" id="KW-1133">Transmembrane helix</keyword>
<evidence type="ECO:0000313" key="8">
    <source>
        <dbReference type="EMBL" id="KAF5389473.1"/>
    </source>
</evidence>
<feature type="transmembrane region" description="Helical" evidence="6">
    <location>
        <begin position="170"/>
        <end position="192"/>
    </location>
</feature>
<protein>
    <recommendedName>
        <fullName evidence="7">Peroxin/Ferlin domain-containing protein</fullName>
    </recommendedName>
</protein>
<feature type="compositionally biased region" description="Basic and acidic residues" evidence="5">
    <location>
        <begin position="363"/>
        <end position="373"/>
    </location>
</feature>
<evidence type="ECO:0000256" key="1">
    <source>
        <dbReference type="ARBA" id="ARBA00004127"/>
    </source>
</evidence>
<accession>A0A8H5HU31</accession>
<dbReference type="GO" id="GO:0005778">
    <property type="term" value="C:peroxisomal membrane"/>
    <property type="evidence" value="ECO:0007669"/>
    <property type="project" value="UniProtKB-ARBA"/>
</dbReference>
<dbReference type="SMART" id="SM00693">
    <property type="entry name" value="DysFN"/>
    <property type="match status" value="1"/>
</dbReference>
<evidence type="ECO:0000313" key="9">
    <source>
        <dbReference type="Proteomes" id="UP000518752"/>
    </source>
</evidence>
<dbReference type="EMBL" id="JAACJN010000022">
    <property type="protein sequence ID" value="KAF5389473.1"/>
    <property type="molecule type" value="Genomic_DNA"/>
</dbReference>
<name>A0A8H5HU31_9AGAR</name>
<dbReference type="InterPro" id="IPR006614">
    <property type="entry name" value="Peroxin/Ferlin"/>
</dbReference>
<keyword evidence="4 6" id="KW-0472">Membrane</keyword>
<evidence type="ECO:0000256" key="3">
    <source>
        <dbReference type="ARBA" id="ARBA00022989"/>
    </source>
</evidence>
<feature type="transmembrane region" description="Helical" evidence="6">
    <location>
        <begin position="33"/>
        <end position="55"/>
    </location>
</feature>
<feature type="transmembrane region" description="Helical" evidence="6">
    <location>
        <begin position="67"/>
        <end position="87"/>
    </location>
</feature>
<dbReference type="OrthoDB" id="5586090at2759"/>
<evidence type="ECO:0000256" key="6">
    <source>
        <dbReference type="SAM" id="Phobius"/>
    </source>
</evidence>
<evidence type="ECO:0000256" key="5">
    <source>
        <dbReference type="SAM" id="MobiDB-lite"/>
    </source>
</evidence>
<dbReference type="Proteomes" id="UP000518752">
    <property type="component" value="Unassembled WGS sequence"/>
</dbReference>
<comment type="caution">
    <text evidence="8">The sequence shown here is derived from an EMBL/GenBank/DDBJ whole genome shotgun (WGS) entry which is preliminary data.</text>
</comment>
<evidence type="ECO:0000256" key="2">
    <source>
        <dbReference type="ARBA" id="ARBA00022692"/>
    </source>
</evidence>
<reference evidence="8 9" key="1">
    <citation type="journal article" date="2020" name="ISME J.">
        <title>Uncovering the hidden diversity of litter-decomposition mechanisms in mushroom-forming fungi.</title>
        <authorList>
            <person name="Floudas D."/>
            <person name="Bentzer J."/>
            <person name="Ahren D."/>
            <person name="Johansson T."/>
            <person name="Persson P."/>
            <person name="Tunlid A."/>
        </authorList>
    </citation>
    <scope>NUCLEOTIDE SEQUENCE [LARGE SCALE GENOMIC DNA]</scope>
    <source>
        <strain evidence="8 9">CBS 406.79</strain>
    </source>
</reference>
<comment type="subcellular location">
    <subcellularLocation>
        <location evidence="1">Endomembrane system</location>
        <topology evidence="1">Multi-pass membrane protein</topology>
    </subcellularLocation>
</comment>
<feature type="domain" description="Peroxin/Ferlin" evidence="7">
    <location>
        <begin position="239"/>
        <end position="318"/>
    </location>
</feature>
<dbReference type="GO" id="GO:0012505">
    <property type="term" value="C:endomembrane system"/>
    <property type="evidence" value="ECO:0007669"/>
    <property type="project" value="UniProtKB-SubCell"/>
</dbReference>
<gene>
    <name evidence="8" type="ORF">D9757_004294</name>
</gene>
<dbReference type="PANTHER" id="PTHR31679:SF2">
    <property type="entry name" value="PEROXISOMAL MEMBRANE PROTEIN PEX30-RELATED"/>
    <property type="match status" value="1"/>
</dbReference>
<organism evidence="8 9">
    <name type="scientific">Collybiopsis confluens</name>
    <dbReference type="NCBI Taxonomy" id="2823264"/>
    <lineage>
        <taxon>Eukaryota</taxon>
        <taxon>Fungi</taxon>
        <taxon>Dikarya</taxon>
        <taxon>Basidiomycota</taxon>
        <taxon>Agaricomycotina</taxon>
        <taxon>Agaricomycetes</taxon>
        <taxon>Agaricomycetidae</taxon>
        <taxon>Agaricales</taxon>
        <taxon>Marasmiineae</taxon>
        <taxon>Omphalotaceae</taxon>
        <taxon>Collybiopsis</taxon>
    </lineage>
</organism>
<feature type="region of interest" description="Disordered" evidence="5">
    <location>
        <begin position="360"/>
        <end position="379"/>
    </location>
</feature>
<dbReference type="AlphaFoldDB" id="A0A8H5HU31"/>
<keyword evidence="2 6" id="KW-0812">Transmembrane</keyword>